<gene>
    <name evidence="2" type="ordered locus">Galf_1445</name>
</gene>
<evidence type="ECO:0008006" key="4">
    <source>
        <dbReference type="Google" id="ProtNLM"/>
    </source>
</evidence>
<dbReference type="KEGG" id="gca:Galf_1445"/>
<evidence type="ECO:0000313" key="2">
    <source>
        <dbReference type="EMBL" id="ADL55465.1"/>
    </source>
</evidence>
<feature type="signal peptide" evidence="1">
    <location>
        <begin position="1"/>
        <end position="25"/>
    </location>
</feature>
<proteinExistence type="predicted"/>
<dbReference type="HOGENOM" id="CLU_467529_0_0_4"/>
<name>D9SG18_GALCS</name>
<protein>
    <recommendedName>
        <fullName evidence="4">Lipoprotein</fullName>
    </recommendedName>
</protein>
<organism evidence="2 3">
    <name type="scientific">Gallionella capsiferriformans (strain ES-2)</name>
    <name type="common">Gallionella ferruginea capsiferriformans (strain ES-2)</name>
    <dbReference type="NCBI Taxonomy" id="395494"/>
    <lineage>
        <taxon>Bacteria</taxon>
        <taxon>Pseudomonadati</taxon>
        <taxon>Pseudomonadota</taxon>
        <taxon>Betaproteobacteria</taxon>
        <taxon>Nitrosomonadales</taxon>
        <taxon>Gallionellaceae</taxon>
        <taxon>Gallionella</taxon>
    </lineage>
</organism>
<dbReference type="STRING" id="395494.Galf_1445"/>
<evidence type="ECO:0000256" key="1">
    <source>
        <dbReference type="SAM" id="SignalP"/>
    </source>
</evidence>
<reference evidence="2 3" key="1">
    <citation type="submission" date="2010-08" db="EMBL/GenBank/DDBJ databases">
        <title>Complete sequence of Gallionella capsiferriformans ES-2.</title>
        <authorList>
            <consortium name="US DOE Joint Genome Institute"/>
            <person name="Lucas S."/>
            <person name="Copeland A."/>
            <person name="Lapidus A."/>
            <person name="Cheng J.-F."/>
            <person name="Bruce D."/>
            <person name="Goodwin L."/>
            <person name="Pitluck S."/>
            <person name="Chertkov O."/>
            <person name="Davenport K.W."/>
            <person name="Detter J.C."/>
            <person name="Han C."/>
            <person name="Tapia R."/>
            <person name="Land M."/>
            <person name="Hauser L."/>
            <person name="Chang Y.-J."/>
            <person name="Jeffries C."/>
            <person name="Kyrpides N."/>
            <person name="Ivanova N."/>
            <person name="Mikhailova N."/>
            <person name="Shelobolina E.S."/>
            <person name="Picardal F."/>
            <person name="Roden E."/>
            <person name="Emerson D."/>
            <person name="Woyke T."/>
        </authorList>
    </citation>
    <scope>NUCLEOTIDE SEQUENCE [LARGE SCALE GENOMIC DNA]</scope>
    <source>
        <strain evidence="2 3">ES-2</strain>
    </source>
</reference>
<dbReference type="RefSeq" id="WP_013293404.1">
    <property type="nucleotide sequence ID" value="NC_014394.1"/>
</dbReference>
<evidence type="ECO:0000313" key="3">
    <source>
        <dbReference type="Proteomes" id="UP000001235"/>
    </source>
</evidence>
<dbReference type="AlphaFoldDB" id="D9SG18"/>
<keyword evidence="1" id="KW-0732">Signal</keyword>
<keyword evidence="3" id="KW-1185">Reference proteome</keyword>
<dbReference type="OrthoDB" id="8564128at2"/>
<sequence length="583" mass="63576" precursor="true">MKMGISRLRLALCACALMLPLAACAGDVNLEKPVEIQPGKGVAVFSITLHGAIQTSSSVKWREIKDDKRMPVNWNGSISLARGSLFGTEELSRSPRQVWGRLAALMLPPGIYEFYDFNSEQLEGQAGGGQRLTLFHARRPFSRKFNVEAGKIQYVGNLDIHEGPIFSTTGGLMAGVFLGMFGAQVEVFPSLLDMGDADIPLIIAKGNGLNAADIAHNVAADEDDRHTQALFDDLRNKVKQGDIHAQRRLLLGLQKGLVMTESGEEFKVHKDRELQREIAGKLSAKQVSGGDYALAILKEPLLLNGQMDTLPTDEDGQKLLDDVLDDARRYYSPAMYLASNMYGRGLPGVQEDRKQSSLWWERYRSMTERSSNFVPYLDEAGKAEYRKFDRASNPRYFALTTSGAYGLSTGEDASVQAAIAACEARNGGSAEHCSLYARNGLMEWEACPAGYEGSMANTFPPVTGIGDIDDIAHLPLSVGDNGKTVYREFLKAMMPRAFAVADSGETAMASGDCHAAYKALQACSERTGKNCKLYALDDQIVLGATDPKLAEQEQRLTSLVERVSQGKAKLASHTVPVAESEKN</sequence>
<dbReference type="Proteomes" id="UP000001235">
    <property type="component" value="Chromosome"/>
</dbReference>
<dbReference type="EMBL" id="CP002159">
    <property type="protein sequence ID" value="ADL55465.1"/>
    <property type="molecule type" value="Genomic_DNA"/>
</dbReference>
<feature type="chain" id="PRO_5003128188" description="Lipoprotein" evidence="1">
    <location>
        <begin position="26"/>
        <end position="583"/>
    </location>
</feature>
<accession>D9SG18</accession>